<gene>
    <name evidence="2" type="ORF">B0H17DRAFT_1135374</name>
</gene>
<evidence type="ECO:0000256" key="1">
    <source>
        <dbReference type="SAM" id="MobiDB-lite"/>
    </source>
</evidence>
<keyword evidence="3" id="KW-1185">Reference proteome</keyword>
<dbReference type="EMBL" id="JARKIE010000076">
    <property type="protein sequence ID" value="KAJ7688833.1"/>
    <property type="molecule type" value="Genomic_DNA"/>
</dbReference>
<evidence type="ECO:0000313" key="2">
    <source>
        <dbReference type="EMBL" id="KAJ7688833.1"/>
    </source>
</evidence>
<reference evidence="2" key="1">
    <citation type="submission" date="2023-03" db="EMBL/GenBank/DDBJ databases">
        <title>Massive genome expansion in bonnet fungi (Mycena s.s.) driven by repeated elements and novel gene families across ecological guilds.</title>
        <authorList>
            <consortium name="Lawrence Berkeley National Laboratory"/>
            <person name="Harder C.B."/>
            <person name="Miyauchi S."/>
            <person name="Viragh M."/>
            <person name="Kuo A."/>
            <person name="Thoen E."/>
            <person name="Andreopoulos B."/>
            <person name="Lu D."/>
            <person name="Skrede I."/>
            <person name="Drula E."/>
            <person name="Henrissat B."/>
            <person name="Morin E."/>
            <person name="Kohler A."/>
            <person name="Barry K."/>
            <person name="LaButti K."/>
            <person name="Morin E."/>
            <person name="Salamov A."/>
            <person name="Lipzen A."/>
            <person name="Mereny Z."/>
            <person name="Hegedus B."/>
            <person name="Baldrian P."/>
            <person name="Stursova M."/>
            <person name="Weitz H."/>
            <person name="Taylor A."/>
            <person name="Grigoriev I.V."/>
            <person name="Nagy L.G."/>
            <person name="Martin F."/>
            <person name="Kauserud H."/>
        </authorList>
    </citation>
    <scope>NUCLEOTIDE SEQUENCE</scope>
    <source>
        <strain evidence="2">CBHHK067</strain>
    </source>
</reference>
<dbReference type="AlphaFoldDB" id="A0AAD7GH73"/>
<feature type="region of interest" description="Disordered" evidence="1">
    <location>
        <begin position="142"/>
        <end position="171"/>
    </location>
</feature>
<organism evidence="2 3">
    <name type="scientific">Mycena rosella</name>
    <name type="common">Pink bonnet</name>
    <name type="synonym">Agaricus rosellus</name>
    <dbReference type="NCBI Taxonomy" id="1033263"/>
    <lineage>
        <taxon>Eukaryota</taxon>
        <taxon>Fungi</taxon>
        <taxon>Dikarya</taxon>
        <taxon>Basidiomycota</taxon>
        <taxon>Agaricomycotina</taxon>
        <taxon>Agaricomycetes</taxon>
        <taxon>Agaricomycetidae</taxon>
        <taxon>Agaricales</taxon>
        <taxon>Marasmiineae</taxon>
        <taxon>Mycenaceae</taxon>
        <taxon>Mycena</taxon>
    </lineage>
</organism>
<evidence type="ECO:0000313" key="3">
    <source>
        <dbReference type="Proteomes" id="UP001221757"/>
    </source>
</evidence>
<accession>A0AAD7GH73</accession>
<dbReference type="Proteomes" id="UP001221757">
    <property type="component" value="Unassembled WGS sequence"/>
</dbReference>
<comment type="caution">
    <text evidence="2">The sequence shown here is derived from an EMBL/GenBank/DDBJ whole genome shotgun (WGS) entry which is preliminary data.</text>
</comment>
<proteinExistence type="predicted"/>
<feature type="compositionally biased region" description="Basic and acidic residues" evidence="1">
    <location>
        <begin position="142"/>
        <end position="161"/>
    </location>
</feature>
<sequence length="171" mass="19894">MGRNQHKPNSLHGSDRFAKVWDYIVPESNILMSTVYVRHCYDFERSIRKRGQEKLNVVTEYFSVHEPQLVKERRKNRLRQKRFWAAVMPLVSQSDPGTENFGLANGHTGGVNNGQGLVFRMSDIEQAARLDRMIDEDEAMIEQKTRVDSDEPEDIFARFSDEESSSNLDEW</sequence>
<protein>
    <submittedName>
        <fullName evidence="2">Uncharacterized protein</fullName>
    </submittedName>
</protein>
<name>A0AAD7GH73_MYCRO</name>